<evidence type="ECO:0000256" key="4">
    <source>
        <dbReference type="ARBA" id="ARBA00022763"/>
    </source>
</evidence>
<dbReference type="InterPro" id="IPR036388">
    <property type="entry name" value="WH-like_DNA-bd_sf"/>
</dbReference>
<evidence type="ECO:0000313" key="9">
    <source>
        <dbReference type="EMBL" id="GAA4713460.1"/>
    </source>
</evidence>
<dbReference type="InterPro" id="IPR036631">
    <property type="entry name" value="MGMT_N_sf"/>
</dbReference>
<feature type="domain" description="Methylated-DNA-[protein]-cysteine S-methyltransferase DNA binding" evidence="8">
    <location>
        <begin position="136"/>
        <end position="215"/>
    </location>
</feature>
<dbReference type="SUPFAM" id="SSF53155">
    <property type="entry name" value="Methylated DNA-protein cysteine methyltransferase domain"/>
    <property type="match status" value="1"/>
</dbReference>
<dbReference type="PANTHER" id="PTHR10815">
    <property type="entry name" value="METHYLATED-DNA--PROTEIN-CYSTEINE METHYLTRANSFERASE"/>
    <property type="match status" value="1"/>
</dbReference>
<evidence type="ECO:0000256" key="1">
    <source>
        <dbReference type="ARBA" id="ARBA00001286"/>
    </source>
</evidence>
<evidence type="ECO:0000259" key="8">
    <source>
        <dbReference type="Pfam" id="PF01035"/>
    </source>
</evidence>
<keyword evidence="4" id="KW-0227">DNA damage</keyword>
<evidence type="ECO:0000313" key="10">
    <source>
        <dbReference type="Proteomes" id="UP001500556"/>
    </source>
</evidence>
<reference evidence="10" key="1">
    <citation type="journal article" date="2019" name="Int. J. Syst. Evol. Microbiol.">
        <title>The Global Catalogue of Microorganisms (GCM) 10K type strain sequencing project: providing services to taxonomists for standard genome sequencing and annotation.</title>
        <authorList>
            <consortium name="The Broad Institute Genomics Platform"/>
            <consortium name="The Broad Institute Genome Sequencing Center for Infectious Disease"/>
            <person name="Wu L."/>
            <person name="Ma J."/>
        </authorList>
    </citation>
    <scope>NUCLEOTIDE SEQUENCE [LARGE SCALE GENOMIC DNA]</scope>
    <source>
        <strain evidence="10">JCM 18961</strain>
    </source>
</reference>
<feature type="region of interest" description="Disordered" evidence="7">
    <location>
        <begin position="1"/>
        <end position="41"/>
    </location>
</feature>
<dbReference type="RefSeq" id="WP_345501229.1">
    <property type="nucleotide sequence ID" value="NZ_BAABLO010000001.1"/>
</dbReference>
<dbReference type="CDD" id="cd06445">
    <property type="entry name" value="ATase"/>
    <property type="match status" value="1"/>
</dbReference>
<dbReference type="NCBIfam" id="TIGR00589">
    <property type="entry name" value="ogt"/>
    <property type="match status" value="1"/>
</dbReference>
<accession>A0ABP8XT44</accession>
<dbReference type="Gene3D" id="1.10.10.10">
    <property type="entry name" value="Winged helix-like DNA-binding domain superfamily/Winged helix DNA-binding domain"/>
    <property type="match status" value="1"/>
</dbReference>
<keyword evidence="3" id="KW-0808">Transferase</keyword>
<comment type="catalytic activity">
    <reaction evidence="6">
        <text>a 6-O-methyl-2'-deoxyguanosine in DNA + L-cysteinyl-[protein] = S-methyl-L-cysteinyl-[protein] + a 2'-deoxyguanosine in DNA</text>
        <dbReference type="Rhea" id="RHEA:24000"/>
        <dbReference type="Rhea" id="RHEA-COMP:10131"/>
        <dbReference type="Rhea" id="RHEA-COMP:10132"/>
        <dbReference type="Rhea" id="RHEA-COMP:11367"/>
        <dbReference type="Rhea" id="RHEA-COMP:11368"/>
        <dbReference type="ChEBI" id="CHEBI:29950"/>
        <dbReference type="ChEBI" id="CHEBI:82612"/>
        <dbReference type="ChEBI" id="CHEBI:85445"/>
        <dbReference type="ChEBI" id="CHEBI:85448"/>
        <dbReference type="EC" id="2.1.1.63"/>
    </reaction>
</comment>
<name>A0ABP8XT44_9MICO</name>
<keyword evidence="2" id="KW-0489">Methyltransferase</keyword>
<dbReference type="Gene3D" id="3.30.160.70">
    <property type="entry name" value="Methylated DNA-protein cysteine methyltransferase domain"/>
    <property type="match status" value="1"/>
</dbReference>
<evidence type="ECO:0000256" key="6">
    <source>
        <dbReference type="ARBA" id="ARBA00049348"/>
    </source>
</evidence>
<dbReference type="InterPro" id="IPR001497">
    <property type="entry name" value="MethylDNA_cys_MeTrfase_AS"/>
</dbReference>
<evidence type="ECO:0000256" key="5">
    <source>
        <dbReference type="ARBA" id="ARBA00023204"/>
    </source>
</evidence>
<organism evidence="9 10">
    <name type="scientific">Pedococcus ginsenosidimutans</name>
    <dbReference type="NCBI Taxonomy" id="490570"/>
    <lineage>
        <taxon>Bacteria</taxon>
        <taxon>Bacillati</taxon>
        <taxon>Actinomycetota</taxon>
        <taxon>Actinomycetes</taxon>
        <taxon>Micrococcales</taxon>
        <taxon>Intrasporangiaceae</taxon>
        <taxon>Pedococcus</taxon>
    </lineage>
</organism>
<evidence type="ECO:0000256" key="3">
    <source>
        <dbReference type="ARBA" id="ARBA00022679"/>
    </source>
</evidence>
<dbReference type="Pfam" id="PF01035">
    <property type="entry name" value="DNA_binding_1"/>
    <property type="match status" value="1"/>
</dbReference>
<proteinExistence type="predicted"/>
<gene>
    <name evidence="9" type="ORF">GCM10025782_07120</name>
</gene>
<evidence type="ECO:0000256" key="7">
    <source>
        <dbReference type="SAM" id="MobiDB-lite"/>
    </source>
</evidence>
<sequence length="220" mass="23248">MSRTPTPADDLGDSLDLDHGRSLDPADPLAPLGRFEPRGLRPPTLAPSDVAYVVEDTAVGRMLLARNDSGALVASAFVPTPDVEATVLARLSAKVSPRILRQPRELDEARRQLEDFLAGQLHAFTLRTDLAMASDFQRVVLPRLATSVGYGERATYGQLARLVERPSAARAVGAALGANPLCVVLPCHRVVASSGALTGYAGGLEAKRFLLDLESAGATA</sequence>
<keyword evidence="5" id="KW-0234">DNA repair</keyword>
<evidence type="ECO:0000256" key="2">
    <source>
        <dbReference type="ARBA" id="ARBA00022603"/>
    </source>
</evidence>
<dbReference type="EMBL" id="BAABLO010000001">
    <property type="protein sequence ID" value="GAA4713460.1"/>
    <property type="molecule type" value="Genomic_DNA"/>
</dbReference>
<dbReference type="InterPro" id="IPR014048">
    <property type="entry name" value="MethylDNA_cys_MeTrfase_DNA-bd"/>
</dbReference>
<protein>
    <submittedName>
        <fullName evidence="9">Methylated-DNA--[protein]-cysteine S-methyltransferase</fullName>
    </submittedName>
</protein>
<dbReference type="PANTHER" id="PTHR10815:SF13">
    <property type="entry name" value="METHYLATED-DNA--PROTEIN-CYSTEINE METHYLTRANSFERASE"/>
    <property type="match status" value="1"/>
</dbReference>
<dbReference type="PROSITE" id="PS00374">
    <property type="entry name" value="MGMT"/>
    <property type="match status" value="1"/>
</dbReference>
<comment type="catalytic activity">
    <reaction evidence="1">
        <text>a 4-O-methyl-thymidine in DNA + L-cysteinyl-[protein] = a thymidine in DNA + S-methyl-L-cysteinyl-[protein]</text>
        <dbReference type="Rhea" id="RHEA:53428"/>
        <dbReference type="Rhea" id="RHEA-COMP:10131"/>
        <dbReference type="Rhea" id="RHEA-COMP:10132"/>
        <dbReference type="Rhea" id="RHEA-COMP:13555"/>
        <dbReference type="Rhea" id="RHEA-COMP:13556"/>
        <dbReference type="ChEBI" id="CHEBI:29950"/>
        <dbReference type="ChEBI" id="CHEBI:82612"/>
        <dbReference type="ChEBI" id="CHEBI:137386"/>
        <dbReference type="ChEBI" id="CHEBI:137387"/>
        <dbReference type="EC" id="2.1.1.63"/>
    </reaction>
</comment>
<dbReference type="InterPro" id="IPR036217">
    <property type="entry name" value="MethylDNA_cys_MeTrfase_DNAb"/>
</dbReference>
<keyword evidence="10" id="KW-1185">Reference proteome</keyword>
<dbReference type="Proteomes" id="UP001500556">
    <property type="component" value="Unassembled WGS sequence"/>
</dbReference>
<dbReference type="SUPFAM" id="SSF46767">
    <property type="entry name" value="Methylated DNA-protein cysteine methyltransferase, C-terminal domain"/>
    <property type="match status" value="1"/>
</dbReference>
<comment type="caution">
    <text evidence="9">The sequence shown here is derived from an EMBL/GenBank/DDBJ whole genome shotgun (WGS) entry which is preliminary data.</text>
</comment>